<evidence type="ECO:0000256" key="7">
    <source>
        <dbReference type="ARBA" id="ARBA00023136"/>
    </source>
</evidence>
<dbReference type="PANTHER" id="PTHR34979:SF1">
    <property type="entry name" value="INNER MEMBRANE PROTEIN YGAZ"/>
    <property type="match status" value="1"/>
</dbReference>
<keyword evidence="3" id="KW-0813">Transport</keyword>
<comment type="caution">
    <text evidence="9">The sequence shown here is derived from an EMBL/GenBank/DDBJ whole genome shotgun (WGS) entry which is preliminary data.</text>
</comment>
<evidence type="ECO:0000313" key="9">
    <source>
        <dbReference type="EMBL" id="GMA26449.1"/>
    </source>
</evidence>
<evidence type="ECO:0000256" key="6">
    <source>
        <dbReference type="ARBA" id="ARBA00022989"/>
    </source>
</evidence>
<dbReference type="Proteomes" id="UP001157091">
    <property type="component" value="Unassembled WGS sequence"/>
</dbReference>
<proteinExistence type="inferred from homology"/>
<name>A0ABQ6I9S0_9MICO</name>
<comment type="subcellular location">
    <subcellularLocation>
        <location evidence="1">Cell membrane</location>
        <topology evidence="1">Multi-pass membrane protein</topology>
    </subcellularLocation>
</comment>
<evidence type="ECO:0000256" key="1">
    <source>
        <dbReference type="ARBA" id="ARBA00004651"/>
    </source>
</evidence>
<dbReference type="Pfam" id="PF03591">
    <property type="entry name" value="AzlC"/>
    <property type="match status" value="1"/>
</dbReference>
<keyword evidence="5 8" id="KW-0812">Transmembrane</keyword>
<keyword evidence="6 8" id="KW-1133">Transmembrane helix</keyword>
<evidence type="ECO:0000256" key="8">
    <source>
        <dbReference type="SAM" id="Phobius"/>
    </source>
</evidence>
<comment type="similarity">
    <text evidence="2">Belongs to the AzlC family.</text>
</comment>
<dbReference type="InterPro" id="IPR011606">
    <property type="entry name" value="Brnchd-chn_aa_trnsp_permease"/>
</dbReference>
<evidence type="ECO:0000256" key="3">
    <source>
        <dbReference type="ARBA" id="ARBA00022448"/>
    </source>
</evidence>
<feature type="transmembrane region" description="Helical" evidence="8">
    <location>
        <begin position="164"/>
        <end position="182"/>
    </location>
</feature>
<reference evidence="10" key="1">
    <citation type="journal article" date="2019" name="Int. J. Syst. Evol. Microbiol.">
        <title>The Global Catalogue of Microorganisms (GCM) 10K type strain sequencing project: providing services to taxonomists for standard genome sequencing and annotation.</title>
        <authorList>
            <consortium name="The Broad Institute Genomics Platform"/>
            <consortium name="The Broad Institute Genome Sequencing Center for Infectious Disease"/>
            <person name="Wu L."/>
            <person name="Ma J."/>
        </authorList>
    </citation>
    <scope>NUCLEOTIDE SEQUENCE [LARGE SCALE GENOMIC DNA]</scope>
    <source>
        <strain evidence="10">NBRC 106348</strain>
    </source>
</reference>
<protein>
    <submittedName>
        <fullName evidence="9">Branched-chain amino acid ABC transporter permease</fullName>
    </submittedName>
</protein>
<keyword evidence="10" id="KW-1185">Reference proteome</keyword>
<accession>A0ABQ6I9S0</accession>
<evidence type="ECO:0000256" key="4">
    <source>
        <dbReference type="ARBA" id="ARBA00022475"/>
    </source>
</evidence>
<feature type="transmembrane region" description="Helical" evidence="8">
    <location>
        <begin position="27"/>
        <end position="55"/>
    </location>
</feature>
<keyword evidence="4" id="KW-1003">Cell membrane</keyword>
<sequence length="240" mass="24520">MPSARPTTTPDERAVVRQALSVSVATGLYGISLGALAVVAGLSVWQAVVLSLFMFSGGSQFALVGIVGTGGSAASAIATAGLLGVRNGFYGVQLSPLLAVRSWRRVLAAHLTIDESTAVATAQPTVRLARVGFWLTGAGVFVLWNAFVLAGALAGNALGDPKRYGLDAAASAAFLALLWPRLRTALARYVATGAVVVAVVLTPAVPSGVPVLVAAVLAVVVGWWTAREHAHPDAEDGEAR</sequence>
<keyword evidence="7 8" id="KW-0472">Membrane</keyword>
<gene>
    <name evidence="9" type="ORF">GCM10025864_42080</name>
</gene>
<dbReference type="RefSeq" id="WP_284294727.1">
    <property type="nucleotide sequence ID" value="NZ_BSUK01000001.1"/>
</dbReference>
<evidence type="ECO:0000256" key="2">
    <source>
        <dbReference type="ARBA" id="ARBA00010735"/>
    </source>
</evidence>
<evidence type="ECO:0000256" key="5">
    <source>
        <dbReference type="ARBA" id="ARBA00022692"/>
    </source>
</evidence>
<dbReference type="EMBL" id="BSUK01000001">
    <property type="protein sequence ID" value="GMA26449.1"/>
    <property type="molecule type" value="Genomic_DNA"/>
</dbReference>
<organism evidence="9 10">
    <name type="scientific">Luteimicrobium album</name>
    <dbReference type="NCBI Taxonomy" id="1054550"/>
    <lineage>
        <taxon>Bacteria</taxon>
        <taxon>Bacillati</taxon>
        <taxon>Actinomycetota</taxon>
        <taxon>Actinomycetes</taxon>
        <taxon>Micrococcales</taxon>
        <taxon>Luteimicrobium</taxon>
    </lineage>
</organism>
<feature type="transmembrane region" description="Helical" evidence="8">
    <location>
        <begin position="61"/>
        <end position="85"/>
    </location>
</feature>
<dbReference type="PANTHER" id="PTHR34979">
    <property type="entry name" value="INNER MEMBRANE PROTEIN YGAZ"/>
    <property type="match status" value="1"/>
</dbReference>
<feature type="transmembrane region" description="Helical" evidence="8">
    <location>
        <begin position="133"/>
        <end position="158"/>
    </location>
</feature>
<feature type="transmembrane region" description="Helical" evidence="8">
    <location>
        <begin position="194"/>
        <end position="224"/>
    </location>
</feature>
<evidence type="ECO:0000313" key="10">
    <source>
        <dbReference type="Proteomes" id="UP001157091"/>
    </source>
</evidence>